<evidence type="ECO:0000313" key="2">
    <source>
        <dbReference type="Proteomes" id="UP000555836"/>
    </source>
</evidence>
<dbReference type="AlphaFoldDB" id="A0A7Y0X9E9"/>
<dbReference type="Gene3D" id="3.30.70.1320">
    <property type="entry name" value="Multidrug efflux transporter AcrB pore domain like"/>
    <property type="match status" value="1"/>
</dbReference>
<gene>
    <name evidence="1" type="ORF">HKB21_30490</name>
</gene>
<protein>
    <submittedName>
        <fullName evidence="1">Uncharacterized protein</fullName>
    </submittedName>
</protein>
<dbReference type="InterPro" id="IPR027463">
    <property type="entry name" value="AcrB_DN_DC_subdom"/>
</dbReference>
<dbReference type="GO" id="GO:0042910">
    <property type="term" value="F:xenobiotic transmembrane transporter activity"/>
    <property type="evidence" value="ECO:0007669"/>
    <property type="project" value="TreeGrafter"/>
</dbReference>
<dbReference type="GO" id="GO:0005886">
    <property type="term" value="C:plasma membrane"/>
    <property type="evidence" value="ECO:0007669"/>
    <property type="project" value="TreeGrafter"/>
</dbReference>
<feature type="non-terminal residue" evidence="1">
    <location>
        <position position="1"/>
    </location>
</feature>
<dbReference type="InterPro" id="IPR001036">
    <property type="entry name" value="Acrflvin-R"/>
</dbReference>
<dbReference type="EMBL" id="JABCLD010002285">
    <property type="protein sequence ID" value="NMU29943.1"/>
    <property type="molecule type" value="Genomic_DNA"/>
</dbReference>
<comment type="caution">
    <text evidence="1">The sequence shown here is derived from an EMBL/GenBank/DDBJ whole genome shotgun (WGS) entry which is preliminary data.</text>
</comment>
<proteinExistence type="predicted"/>
<dbReference type="PANTHER" id="PTHR32063">
    <property type="match status" value="1"/>
</dbReference>
<evidence type="ECO:0000313" key="1">
    <source>
        <dbReference type="EMBL" id="NMU29943.1"/>
    </source>
</evidence>
<feature type="non-terminal residue" evidence="1">
    <location>
        <position position="102"/>
    </location>
</feature>
<dbReference type="PANTHER" id="PTHR32063:SF13">
    <property type="entry name" value="MULTIDRUG EFFLUX PUMP SUBUNIT ACRB-RELATED"/>
    <property type="match status" value="1"/>
</dbReference>
<dbReference type="Gene3D" id="3.30.2090.10">
    <property type="entry name" value="Multidrug efflux transporter AcrB TolC docking domain, DN and DC subdomains"/>
    <property type="match status" value="1"/>
</dbReference>
<name>A0A7Y0X9E9_VIBPH</name>
<dbReference type="SUPFAM" id="SSF82693">
    <property type="entry name" value="Multidrug efflux transporter AcrB pore domain, PN1, PN2, PC1 and PC2 subdomains"/>
    <property type="match status" value="1"/>
</dbReference>
<sequence>APYNNPQEVQFNLVTKGRLESVNEFENVVLRANPNGSTVYLKDVARVELGKKFYDGNGKFRGQDASIVALSLQSDANALESGQAVMELLEGLSKNFPEGMEY</sequence>
<reference evidence="1 2" key="1">
    <citation type="submission" date="2020-04" db="EMBL/GenBank/DDBJ databases">
        <title>Whole-genome sequencing of Vibrio spp. from China reveals different genetic environments of blaCTX-M-14 among diverse lineages.</title>
        <authorList>
            <person name="Zheng Z."/>
            <person name="Ye L."/>
            <person name="Chen S."/>
        </authorList>
    </citation>
    <scope>NUCLEOTIDE SEQUENCE [LARGE SCALE GENOMIC DNA]</scope>
    <source>
        <strain evidence="1 2">Vb0574</strain>
    </source>
</reference>
<organism evidence="1 2">
    <name type="scientific">Vibrio parahaemolyticus</name>
    <dbReference type="NCBI Taxonomy" id="670"/>
    <lineage>
        <taxon>Bacteria</taxon>
        <taxon>Pseudomonadati</taxon>
        <taxon>Pseudomonadota</taxon>
        <taxon>Gammaproteobacteria</taxon>
        <taxon>Vibrionales</taxon>
        <taxon>Vibrionaceae</taxon>
        <taxon>Vibrio</taxon>
    </lineage>
</organism>
<accession>A0A7Y0X9E9</accession>
<dbReference type="Pfam" id="PF00873">
    <property type="entry name" value="ACR_tran"/>
    <property type="match status" value="1"/>
</dbReference>
<dbReference type="Proteomes" id="UP000555836">
    <property type="component" value="Unassembled WGS sequence"/>
</dbReference>